<evidence type="ECO:0000256" key="1">
    <source>
        <dbReference type="ARBA" id="ARBA00022729"/>
    </source>
</evidence>
<feature type="signal peptide" evidence="4">
    <location>
        <begin position="1"/>
        <end position="28"/>
    </location>
</feature>
<evidence type="ECO:0000256" key="4">
    <source>
        <dbReference type="SAM" id="SignalP"/>
    </source>
</evidence>
<accession>A0AAN9E5P2</accession>
<dbReference type="SUPFAM" id="SSF51110">
    <property type="entry name" value="alpha-D-mannose-specific plant lectins"/>
    <property type="match status" value="1"/>
</dbReference>
<evidence type="ECO:0000313" key="6">
    <source>
        <dbReference type="EMBL" id="KAK7246620.1"/>
    </source>
</evidence>
<dbReference type="Gene3D" id="2.90.10.10">
    <property type="entry name" value="Bulb-type lectin domain"/>
    <property type="match status" value="1"/>
</dbReference>
<evidence type="ECO:0000256" key="2">
    <source>
        <dbReference type="ARBA" id="ARBA00023157"/>
    </source>
</evidence>
<keyword evidence="2" id="KW-1015">Disulfide bond</keyword>
<dbReference type="EMBL" id="JAYWIO010000008">
    <property type="protein sequence ID" value="KAK7246620.1"/>
    <property type="molecule type" value="Genomic_DNA"/>
</dbReference>
<dbReference type="SMART" id="SM00108">
    <property type="entry name" value="B_lectin"/>
    <property type="match status" value="1"/>
</dbReference>
<feature type="domain" description="Bulb-type lectin" evidence="5">
    <location>
        <begin position="29"/>
        <end position="151"/>
    </location>
</feature>
<gene>
    <name evidence="6" type="ORF">RIF29_41490</name>
</gene>
<feature type="chain" id="PRO_5042879460" description="Bulb-type lectin domain-containing protein" evidence="4">
    <location>
        <begin position="29"/>
        <end position="290"/>
    </location>
</feature>
<evidence type="ECO:0000313" key="7">
    <source>
        <dbReference type="Proteomes" id="UP001372338"/>
    </source>
</evidence>
<comment type="caution">
    <text evidence="6">The sequence shown here is derived from an EMBL/GenBank/DDBJ whole genome shotgun (WGS) entry which is preliminary data.</text>
</comment>
<dbReference type="AlphaFoldDB" id="A0AAN9E5P2"/>
<dbReference type="Pfam" id="PF01453">
    <property type="entry name" value="B_lectin"/>
    <property type="match status" value="1"/>
</dbReference>
<reference evidence="6 7" key="1">
    <citation type="submission" date="2024-01" db="EMBL/GenBank/DDBJ databases">
        <title>The genomes of 5 underutilized Papilionoideae crops provide insights into root nodulation and disease resistanc.</title>
        <authorList>
            <person name="Yuan L."/>
        </authorList>
    </citation>
    <scope>NUCLEOTIDE SEQUENCE [LARGE SCALE GENOMIC DNA]</scope>
    <source>
        <strain evidence="6">ZHUSHIDOU_FW_LH</strain>
        <tissue evidence="6">Leaf</tissue>
    </source>
</reference>
<dbReference type="InterPro" id="IPR036426">
    <property type="entry name" value="Bulb-type_lectin_dom_sf"/>
</dbReference>
<dbReference type="PANTHER" id="PTHR32444:SF198">
    <property type="entry name" value="BULB-TYPE LECTIN DOMAIN-CONTAINING PROTEIN"/>
    <property type="match status" value="1"/>
</dbReference>
<evidence type="ECO:0000256" key="3">
    <source>
        <dbReference type="ARBA" id="ARBA00023180"/>
    </source>
</evidence>
<proteinExistence type="predicted"/>
<protein>
    <recommendedName>
        <fullName evidence="5">Bulb-type lectin domain-containing protein</fullName>
    </recommendedName>
</protein>
<evidence type="ECO:0000259" key="5">
    <source>
        <dbReference type="PROSITE" id="PS50927"/>
    </source>
</evidence>
<dbReference type="CDD" id="cd00028">
    <property type="entry name" value="B_lectin"/>
    <property type="match status" value="1"/>
</dbReference>
<keyword evidence="1 4" id="KW-0732">Signal</keyword>
<dbReference type="InterPro" id="IPR001480">
    <property type="entry name" value="Bulb-type_lectin_dom"/>
</dbReference>
<name>A0AAN9E5P2_CROPI</name>
<dbReference type="FunFam" id="2.90.10.10:FF:000005">
    <property type="entry name" value="G-type lectin S-receptor-like serine/threonine-protein kinase"/>
    <property type="match status" value="1"/>
</dbReference>
<keyword evidence="7" id="KW-1185">Reference proteome</keyword>
<dbReference type="PANTHER" id="PTHR32444">
    <property type="entry name" value="BULB-TYPE LECTIN DOMAIN-CONTAINING PROTEIN"/>
    <property type="match status" value="1"/>
</dbReference>
<keyword evidence="3" id="KW-0325">Glycoprotein</keyword>
<dbReference type="Proteomes" id="UP001372338">
    <property type="component" value="Unassembled WGS sequence"/>
</dbReference>
<dbReference type="PROSITE" id="PS50927">
    <property type="entry name" value="BULB_LECTIN"/>
    <property type="match status" value="1"/>
</dbReference>
<organism evidence="6 7">
    <name type="scientific">Crotalaria pallida</name>
    <name type="common">Smooth rattlebox</name>
    <name type="synonym">Crotalaria striata</name>
    <dbReference type="NCBI Taxonomy" id="3830"/>
    <lineage>
        <taxon>Eukaryota</taxon>
        <taxon>Viridiplantae</taxon>
        <taxon>Streptophyta</taxon>
        <taxon>Embryophyta</taxon>
        <taxon>Tracheophyta</taxon>
        <taxon>Spermatophyta</taxon>
        <taxon>Magnoliopsida</taxon>
        <taxon>eudicotyledons</taxon>
        <taxon>Gunneridae</taxon>
        <taxon>Pentapetalae</taxon>
        <taxon>rosids</taxon>
        <taxon>fabids</taxon>
        <taxon>Fabales</taxon>
        <taxon>Fabaceae</taxon>
        <taxon>Papilionoideae</taxon>
        <taxon>50 kb inversion clade</taxon>
        <taxon>genistoids sensu lato</taxon>
        <taxon>core genistoids</taxon>
        <taxon>Crotalarieae</taxon>
        <taxon>Crotalaria</taxon>
    </lineage>
</organism>
<sequence>MAMGFSSRISLLSVSVIFYCLCLDSGTAINTISSAQLIQDPETISSNDGMFTLGFFSLQNTTNRYVGIWYKTRSLVVWVANRNQPLKDSKGSVTIAEDSNLVVLDATAHVIWSSNVVSKSSSKSSTSAQLLDSGNLVLVVVDDATGKTVFCRVSSILLMFSCQDVTYKQQKNCCLRGFEPRNVDEWNRQKWTSGCVRKKALKCENGTVDSKEDGFLNLQKVKAPNFADWSSARSKDECRSQASARRTAIVLRIHIMMGLVELLVFDAEKLAYATDDLNSSNKLGEGGFDP</sequence>